<dbReference type="Gene3D" id="3.20.20.150">
    <property type="entry name" value="Divalent-metal-dependent TIM barrel enzymes"/>
    <property type="match status" value="1"/>
</dbReference>
<evidence type="ECO:0000256" key="3">
    <source>
        <dbReference type="ARBA" id="ARBA00011958"/>
    </source>
</evidence>
<sequence length="135" mass="15125">MSTGFFGDIAPIKFAGPDSTDPFSFRYYDKNQLVMGKRMEDHLRFAACYWHSLTFAGLDPFGGMTFDRPWFKPGNEMEMAKLKANVAFELFQILDVPFFTFHDRDVAPEGASLPSPTAMSARSPTSLPGRSTRPA</sequence>
<reference evidence="10 11" key="1">
    <citation type="submission" date="2016-07" db="EMBL/GenBank/DDBJ databases">
        <title>Draft Genome Sequence of Methylobrevis pamukkalensis PK2.</title>
        <authorList>
            <person name="Vasilenko O.V."/>
            <person name="Doronina N.V."/>
            <person name="Shmareva M.N."/>
            <person name="Tarlachkov S.V."/>
            <person name="Mustakhimov I."/>
            <person name="Trotsenko Y.A."/>
        </authorList>
    </citation>
    <scope>NUCLEOTIDE SEQUENCE [LARGE SCALE GENOMIC DNA]</scope>
    <source>
        <strain evidence="10 11">PK2</strain>
    </source>
</reference>
<evidence type="ECO:0000256" key="5">
    <source>
        <dbReference type="ARBA" id="ARBA00022723"/>
    </source>
</evidence>
<evidence type="ECO:0000313" key="11">
    <source>
        <dbReference type="Proteomes" id="UP000094622"/>
    </source>
</evidence>
<dbReference type="PANTHER" id="PTHR48408">
    <property type="match status" value="1"/>
</dbReference>
<keyword evidence="4" id="KW-0859">Xylose metabolism</keyword>
<feature type="region of interest" description="Disordered" evidence="9">
    <location>
        <begin position="110"/>
        <end position="135"/>
    </location>
</feature>
<comment type="similarity">
    <text evidence="1">Belongs to the xylose isomerase family.</text>
</comment>
<protein>
    <recommendedName>
        <fullName evidence="3">xylose isomerase</fullName>
        <ecNumber evidence="3">5.3.1.5</ecNumber>
    </recommendedName>
</protein>
<dbReference type="PATRIC" id="fig|1439726.3.peg.845"/>
<dbReference type="InterPro" id="IPR036237">
    <property type="entry name" value="Xyl_isomerase-like_sf"/>
</dbReference>
<comment type="subunit">
    <text evidence="2">Homotetramer.</text>
</comment>
<evidence type="ECO:0000256" key="6">
    <source>
        <dbReference type="ARBA" id="ARBA00023235"/>
    </source>
</evidence>
<accession>A0A1E3H6D4</accession>
<evidence type="ECO:0000256" key="2">
    <source>
        <dbReference type="ARBA" id="ARBA00011881"/>
    </source>
</evidence>
<dbReference type="SUPFAM" id="SSF51658">
    <property type="entry name" value="Xylose isomerase-like"/>
    <property type="match status" value="1"/>
</dbReference>
<evidence type="ECO:0000313" key="10">
    <source>
        <dbReference type="EMBL" id="ODN71874.1"/>
    </source>
</evidence>
<name>A0A1E3H6D4_9HYPH</name>
<feature type="compositionally biased region" description="Polar residues" evidence="9">
    <location>
        <begin position="114"/>
        <end position="135"/>
    </location>
</feature>
<keyword evidence="7" id="KW-0119">Carbohydrate metabolism</keyword>
<dbReference type="GO" id="GO:0009045">
    <property type="term" value="F:xylose isomerase activity"/>
    <property type="evidence" value="ECO:0007669"/>
    <property type="project" value="UniProtKB-EC"/>
</dbReference>
<comment type="catalytic activity">
    <reaction evidence="8">
        <text>alpha-D-xylose = alpha-D-xylulofuranose</text>
        <dbReference type="Rhea" id="RHEA:22816"/>
        <dbReference type="ChEBI" id="CHEBI:28518"/>
        <dbReference type="ChEBI" id="CHEBI:188998"/>
        <dbReference type="EC" id="5.3.1.5"/>
    </reaction>
</comment>
<dbReference type="PANTHER" id="PTHR48408:SF1">
    <property type="entry name" value="XYLOSE ISOMERASE"/>
    <property type="match status" value="1"/>
</dbReference>
<keyword evidence="11" id="KW-1185">Reference proteome</keyword>
<dbReference type="PROSITE" id="PS51415">
    <property type="entry name" value="XYLOSE_ISOMERASE"/>
    <property type="match status" value="1"/>
</dbReference>
<keyword evidence="6 10" id="KW-0413">Isomerase</keyword>
<dbReference type="GO" id="GO:0046872">
    <property type="term" value="F:metal ion binding"/>
    <property type="evidence" value="ECO:0007669"/>
    <property type="project" value="UniProtKB-KW"/>
</dbReference>
<evidence type="ECO:0000256" key="1">
    <source>
        <dbReference type="ARBA" id="ARBA00005765"/>
    </source>
</evidence>
<evidence type="ECO:0000256" key="9">
    <source>
        <dbReference type="SAM" id="MobiDB-lite"/>
    </source>
</evidence>
<comment type="caution">
    <text evidence="10">The sequence shown here is derived from an EMBL/GenBank/DDBJ whole genome shotgun (WGS) entry which is preliminary data.</text>
</comment>
<evidence type="ECO:0000256" key="4">
    <source>
        <dbReference type="ARBA" id="ARBA00022629"/>
    </source>
</evidence>
<dbReference type="AlphaFoldDB" id="A0A1E3H6D4"/>
<dbReference type="EC" id="5.3.1.5" evidence="3"/>
<organism evidence="10 11">
    <name type="scientific">Methylobrevis pamukkalensis</name>
    <dbReference type="NCBI Taxonomy" id="1439726"/>
    <lineage>
        <taxon>Bacteria</taxon>
        <taxon>Pseudomonadati</taxon>
        <taxon>Pseudomonadota</taxon>
        <taxon>Alphaproteobacteria</taxon>
        <taxon>Hyphomicrobiales</taxon>
        <taxon>Pleomorphomonadaceae</taxon>
        <taxon>Methylobrevis</taxon>
    </lineage>
</organism>
<proteinExistence type="inferred from homology"/>
<dbReference type="EMBL" id="MCRJ01000012">
    <property type="protein sequence ID" value="ODN71874.1"/>
    <property type="molecule type" value="Genomic_DNA"/>
</dbReference>
<gene>
    <name evidence="10" type="primary">xylA_2</name>
    <name evidence="10" type="ORF">A6302_00806</name>
</gene>
<dbReference type="GO" id="GO:0042732">
    <property type="term" value="P:D-xylose metabolic process"/>
    <property type="evidence" value="ECO:0007669"/>
    <property type="project" value="UniProtKB-KW"/>
</dbReference>
<dbReference type="InterPro" id="IPR001998">
    <property type="entry name" value="Xylose_isomerase"/>
</dbReference>
<dbReference type="Proteomes" id="UP000094622">
    <property type="component" value="Unassembled WGS sequence"/>
</dbReference>
<evidence type="ECO:0000256" key="8">
    <source>
        <dbReference type="ARBA" id="ARBA00033659"/>
    </source>
</evidence>
<evidence type="ECO:0000256" key="7">
    <source>
        <dbReference type="ARBA" id="ARBA00023277"/>
    </source>
</evidence>
<keyword evidence="5" id="KW-0479">Metal-binding</keyword>